<comment type="caution">
    <text evidence="2">The sequence shown here is derived from an EMBL/GenBank/DDBJ whole genome shotgun (WGS) entry which is preliminary data.</text>
</comment>
<evidence type="ECO:0000313" key="3">
    <source>
        <dbReference type="Proteomes" id="UP000237472"/>
    </source>
</evidence>
<dbReference type="EMBL" id="LDWY01000019">
    <property type="protein sequence ID" value="PHY91788.1"/>
    <property type="molecule type" value="Genomic_DNA"/>
</dbReference>
<reference evidence="3" key="2">
    <citation type="submission" date="2015-06" db="EMBL/GenBank/DDBJ databases">
        <authorList>
            <person name="Parisi A."/>
            <person name="Chiara M."/>
            <person name="Florio D."/>
            <person name="Miccolupo A."/>
            <person name="Manzari C."/>
            <person name="Mion D."/>
            <person name="Caruso M."/>
            <person name="D'erchia A.M."/>
            <person name="Zanoni R."/>
        </authorList>
    </citation>
    <scope>NUCLEOTIDE SEQUENCE [LARGE SCALE GENOMIC DNA]</scope>
    <source>
        <strain evidence="3">73/13</strain>
    </source>
</reference>
<evidence type="ECO:0000313" key="1">
    <source>
        <dbReference type="EMBL" id="MBS4241214.1"/>
    </source>
</evidence>
<dbReference type="Proteomes" id="UP000811399">
    <property type="component" value="Unassembled WGS sequence"/>
</dbReference>
<accession>A0A2G4R5E8</accession>
<gene>
    <name evidence="2" type="ORF">AA994_01790</name>
    <name evidence="1" type="ORF">CVU5213_05695</name>
</gene>
<name>A0A2G4R5E8_9BACT</name>
<reference evidence="2" key="1">
    <citation type="submission" date="2015-06" db="EMBL/GenBank/DDBJ databases">
        <authorList>
            <person name="Hoefler B.C."/>
            <person name="Straight P.D."/>
        </authorList>
    </citation>
    <scope>NUCLEOTIDE SEQUENCE [LARGE SCALE GENOMIC DNA]</scope>
    <source>
        <strain evidence="2">73/13</strain>
    </source>
</reference>
<sequence>MLEAILKKQKFVTLMREHCFEVLQFLQEEKIEFSIVANMQFVKFDPELPKELSLKNNPFVMFALAGYTFESMELNKERLYFHAGFGADDFATYVSVDLGAITQIQIENTIIFVNFSIYKGRTDEENVKNSKNIFLKNNKDLFQ</sequence>
<proteinExistence type="predicted"/>
<reference evidence="1" key="3">
    <citation type="submission" date="2019-07" db="EMBL/GenBank/DDBJ databases">
        <authorList>
            <person name="Miller W.G."/>
        </authorList>
    </citation>
    <scope>NUCLEOTIDE SEQUENCE</scope>
    <source>
        <strain evidence="1">52/13</strain>
    </source>
</reference>
<dbReference type="EMBL" id="VJYU01000015">
    <property type="protein sequence ID" value="MBS4241214.1"/>
    <property type="molecule type" value="Genomic_DNA"/>
</dbReference>
<dbReference type="RefSeq" id="WP_099461059.1">
    <property type="nucleotide sequence ID" value="NZ_CP041617.1"/>
</dbReference>
<evidence type="ECO:0000313" key="4">
    <source>
        <dbReference type="Proteomes" id="UP000811399"/>
    </source>
</evidence>
<keyword evidence="4" id="KW-1185">Reference proteome</keyword>
<dbReference type="Proteomes" id="UP000237472">
    <property type="component" value="Unassembled WGS sequence"/>
</dbReference>
<reference evidence="1 4" key="4">
    <citation type="journal article" date="2021" name="Syst. Appl. Microbiol.">
        <title>nCampylobacter vulpis sp. nov. isolated from wild red foxes.</title>
        <authorList>
            <person name="Parisi A."/>
            <person name="Chiara M."/>
            <person name="Caffara M."/>
            <person name="Mion D."/>
            <person name="Miller W.G."/>
            <person name="Caruso M."/>
            <person name="Manzari C."/>
            <person name="Florio D."/>
            <person name="Capozzi L."/>
            <person name="D'Erchia A.M."/>
            <person name="Manzulli V."/>
            <person name="Zanoni R.G."/>
        </authorList>
    </citation>
    <scope>NUCLEOTIDE SEQUENCE [LARGE SCALE GENOMIC DNA]</scope>
    <source>
        <strain evidence="1 4">52/13</strain>
    </source>
</reference>
<protein>
    <submittedName>
        <fullName evidence="2">Uncharacterized protein</fullName>
    </submittedName>
</protein>
<evidence type="ECO:0000313" key="2">
    <source>
        <dbReference type="EMBL" id="PHY91788.1"/>
    </source>
</evidence>
<organism evidence="2 3">
    <name type="scientific">Campylobacter vulpis</name>
    <dbReference type="NCBI Taxonomy" id="1655500"/>
    <lineage>
        <taxon>Bacteria</taxon>
        <taxon>Pseudomonadati</taxon>
        <taxon>Campylobacterota</taxon>
        <taxon>Epsilonproteobacteria</taxon>
        <taxon>Campylobacterales</taxon>
        <taxon>Campylobacteraceae</taxon>
        <taxon>Campylobacter</taxon>
    </lineage>
</organism>
<dbReference type="AlphaFoldDB" id="A0A2G4R5E8"/>
<dbReference type="OrthoDB" id="5333999at2"/>
<dbReference type="GeneID" id="77266426"/>